<dbReference type="EMBL" id="JBHTIW010000007">
    <property type="protein sequence ID" value="MFD0920519.1"/>
    <property type="molecule type" value="Genomic_DNA"/>
</dbReference>
<proteinExistence type="predicted"/>
<gene>
    <name evidence="2" type="ORF">ACFQ16_12270</name>
</gene>
<evidence type="ECO:0000313" key="2">
    <source>
        <dbReference type="EMBL" id="MFD0920519.1"/>
    </source>
</evidence>
<sequence length="90" mass="10113">MLSRHERERLARIESGLVADDPRLAEKFDRFDSGRRWGLRRVLTLLVLALAALLAVLCLFSGLLPIAIVVGVATAGFAAATWWRSRRKRL</sequence>
<keyword evidence="3" id="KW-1185">Reference proteome</keyword>
<keyword evidence="1" id="KW-0472">Membrane</keyword>
<protein>
    <submittedName>
        <fullName evidence="2">DUF3040 domain-containing protein</fullName>
    </submittedName>
</protein>
<feature type="transmembrane region" description="Helical" evidence="1">
    <location>
        <begin position="63"/>
        <end position="83"/>
    </location>
</feature>
<accession>A0ABW3FVA9</accession>
<dbReference type="Pfam" id="PF11239">
    <property type="entry name" value="DUF3040"/>
    <property type="match status" value="1"/>
</dbReference>
<evidence type="ECO:0000313" key="3">
    <source>
        <dbReference type="Proteomes" id="UP001597018"/>
    </source>
</evidence>
<keyword evidence="1" id="KW-1133">Transmembrane helix</keyword>
<organism evidence="2 3">
    <name type="scientific">Saccharopolyspora rosea</name>
    <dbReference type="NCBI Taxonomy" id="524884"/>
    <lineage>
        <taxon>Bacteria</taxon>
        <taxon>Bacillati</taxon>
        <taxon>Actinomycetota</taxon>
        <taxon>Actinomycetes</taxon>
        <taxon>Pseudonocardiales</taxon>
        <taxon>Pseudonocardiaceae</taxon>
        <taxon>Saccharopolyspora</taxon>
    </lineage>
</organism>
<dbReference type="InterPro" id="IPR021401">
    <property type="entry name" value="DUF3040"/>
</dbReference>
<evidence type="ECO:0000256" key="1">
    <source>
        <dbReference type="SAM" id="Phobius"/>
    </source>
</evidence>
<feature type="transmembrane region" description="Helical" evidence="1">
    <location>
        <begin position="38"/>
        <end position="57"/>
    </location>
</feature>
<dbReference type="Proteomes" id="UP001597018">
    <property type="component" value="Unassembled WGS sequence"/>
</dbReference>
<reference evidence="3" key="1">
    <citation type="journal article" date="2019" name="Int. J. Syst. Evol. Microbiol.">
        <title>The Global Catalogue of Microorganisms (GCM) 10K type strain sequencing project: providing services to taxonomists for standard genome sequencing and annotation.</title>
        <authorList>
            <consortium name="The Broad Institute Genomics Platform"/>
            <consortium name="The Broad Institute Genome Sequencing Center for Infectious Disease"/>
            <person name="Wu L."/>
            <person name="Ma J."/>
        </authorList>
    </citation>
    <scope>NUCLEOTIDE SEQUENCE [LARGE SCALE GENOMIC DNA]</scope>
    <source>
        <strain evidence="3">CCUG 56401</strain>
    </source>
</reference>
<dbReference type="RefSeq" id="WP_263248118.1">
    <property type="nucleotide sequence ID" value="NZ_BAABLT010000005.1"/>
</dbReference>
<name>A0ABW3FVA9_9PSEU</name>
<comment type="caution">
    <text evidence="2">The sequence shown here is derived from an EMBL/GenBank/DDBJ whole genome shotgun (WGS) entry which is preliminary data.</text>
</comment>
<keyword evidence="1" id="KW-0812">Transmembrane</keyword>